<keyword evidence="14" id="KW-1185">Reference proteome</keyword>
<dbReference type="SUPFAM" id="SSF81301">
    <property type="entry name" value="Nucleotidyltransferase"/>
    <property type="match status" value="1"/>
</dbReference>
<gene>
    <name evidence="7 13" type="primary">pcnB</name>
    <name evidence="13" type="ORF">FSC37_07035</name>
</gene>
<dbReference type="NCBIfam" id="TIGR01942">
    <property type="entry name" value="pcnB"/>
    <property type="match status" value="1"/>
</dbReference>
<comment type="caution">
    <text evidence="13">The sequence shown here is derived from an EMBL/GenBank/DDBJ whole genome shotgun (WGS) entry which is preliminary data.</text>
</comment>
<evidence type="ECO:0000256" key="9">
    <source>
        <dbReference type="SAM" id="MobiDB-lite"/>
    </source>
</evidence>
<dbReference type="EC" id="2.7.7.19" evidence="7"/>
<keyword evidence="6 7" id="KW-0804">Transcription</keyword>
<feature type="compositionally biased region" description="Low complexity" evidence="9">
    <location>
        <begin position="486"/>
        <end position="503"/>
    </location>
</feature>
<dbReference type="Proteomes" id="UP000321832">
    <property type="component" value="Unassembled WGS sequence"/>
</dbReference>
<accession>A0A5C6U1N9</accession>
<evidence type="ECO:0000256" key="1">
    <source>
        <dbReference type="ARBA" id="ARBA00022664"/>
    </source>
</evidence>
<dbReference type="GO" id="GO:0005524">
    <property type="term" value="F:ATP binding"/>
    <property type="evidence" value="ECO:0007669"/>
    <property type="project" value="UniProtKB-UniRule"/>
</dbReference>
<reference evidence="13 14" key="1">
    <citation type="submission" date="2019-08" db="EMBL/GenBank/DDBJ databases">
        <authorList>
            <person name="Khan S.A."/>
            <person name="Jeon C.O."/>
            <person name="Jeong S.E."/>
        </authorList>
    </citation>
    <scope>NUCLEOTIDE SEQUENCE [LARGE SCALE GENOMIC DNA]</scope>
    <source>
        <strain evidence="14">IMCC1728</strain>
    </source>
</reference>
<dbReference type="Gene3D" id="1.10.3090.10">
    <property type="entry name" value="cca-adding enzyme, domain 2"/>
    <property type="match status" value="1"/>
</dbReference>
<feature type="domain" description="Poly A polymerase head" evidence="10">
    <location>
        <begin position="58"/>
        <end position="207"/>
    </location>
</feature>
<feature type="active site" evidence="7">
    <location>
        <position position="176"/>
    </location>
</feature>
<dbReference type="Pfam" id="PF12626">
    <property type="entry name" value="PolyA_pol_arg_C"/>
    <property type="match status" value="1"/>
</dbReference>
<dbReference type="Pfam" id="PF01743">
    <property type="entry name" value="PolyA_pol"/>
    <property type="match status" value="1"/>
</dbReference>
<dbReference type="HAMAP" id="MF_00957">
    <property type="entry name" value="PolyA_pol"/>
    <property type="match status" value="1"/>
</dbReference>
<comment type="function">
    <text evidence="7">Adds poly(A) tail to the 3' end of many RNAs, which usually targets these RNAs for decay. Plays a significant role in the global control of gene expression, through influencing the rate of transcript degradation, and in the general RNA quality control.</text>
</comment>
<feature type="active site" evidence="7">
    <location>
        <position position="76"/>
    </location>
</feature>
<feature type="compositionally biased region" description="Basic and acidic residues" evidence="9">
    <location>
        <begin position="449"/>
        <end position="460"/>
    </location>
</feature>
<dbReference type="InterPro" id="IPR025866">
    <property type="entry name" value="PolyA_pol_arg_C_dom"/>
</dbReference>
<feature type="compositionally biased region" description="Basic residues" evidence="9">
    <location>
        <begin position="476"/>
        <end position="485"/>
    </location>
</feature>
<keyword evidence="4 7" id="KW-0067">ATP-binding</keyword>
<dbReference type="Pfam" id="PF12627">
    <property type="entry name" value="PolyA_pol_RNAbd"/>
    <property type="match status" value="1"/>
</dbReference>
<name>A0A5C6U1N9_9BURK</name>
<evidence type="ECO:0000259" key="10">
    <source>
        <dbReference type="Pfam" id="PF01743"/>
    </source>
</evidence>
<dbReference type="GO" id="GO:0006397">
    <property type="term" value="P:mRNA processing"/>
    <property type="evidence" value="ECO:0007669"/>
    <property type="project" value="UniProtKB-KW"/>
</dbReference>
<evidence type="ECO:0000256" key="7">
    <source>
        <dbReference type="HAMAP-Rule" id="MF_00957"/>
    </source>
</evidence>
<dbReference type="GO" id="GO:0043633">
    <property type="term" value="P:polyadenylation-dependent RNA catabolic process"/>
    <property type="evidence" value="ECO:0007669"/>
    <property type="project" value="InterPro"/>
</dbReference>
<feature type="domain" description="Polymerase A arginine-rich C-terminal" evidence="11">
    <location>
        <begin position="352"/>
        <end position="483"/>
    </location>
</feature>
<feature type="region of interest" description="Disordered" evidence="9">
    <location>
        <begin position="449"/>
        <end position="503"/>
    </location>
</feature>
<dbReference type="Gene3D" id="3.30.460.10">
    <property type="entry name" value="Beta Polymerase, domain 2"/>
    <property type="match status" value="1"/>
</dbReference>
<dbReference type="PANTHER" id="PTHR43051:SF1">
    <property type="entry name" value="POLYNUCLEOTIDE ADENYLYLTRANSFERASE FAMILY PROTEIN"/>
    <property type="match status" value="1"/>
</dbReference>
<dbReference type="GO" id="GO:1990817">
    <property type="term" value="F:poly(A) RNA polymerase activity"/>
    <property type="evidence" value="ECO:0007669"/>
    <property type="project" value="UniProtKB-UniRule"/>
</dbReference>
<keyword evidence="3 7" id="KW-0547">Nucleotide-binding</keyword>
<keyword evidence="13" id="KW-0548">Nucleotidyltransferase</keyword>
<organism evidence="13 14">
    <name type="scientific">Piscinibacter aquaticus</name>
    <dbReference type="NCBI Taxonomy" id="392597"/>
    <lineage>
        <taxon>Bacteria</taxon>
        <taxon>Pseudomonadati</taxon>
        <taxon>Pseudomonadota</taxon>
        <taxon>Betaproteobacteria</taxon>
        <taxon>Burkholderiales</taxon>
        <taxon>Sphaerotilaceae</taxon>
        <taxon>Piscinibacter</taxon>
    </lineage>
</organism>
<keyword evidence="2 7" id="KW-0808">Transferase</keyword>
<proteinExistence type="inferred from homology"/>
<dbReference type="InterPro" id="IPR002646">
    <property type="entry name" value="PolA_pol_head_dom"/>
</dbReference>
<dbReference type="EMBL" id="VOPW01000001">
    <property type="protein sequence ID" value="TXC65851.1"/>
    <property type="molecule type" value="Genomic_DNA"/>
</dbReference>
<dbReference type="InterPro" id="IPR032828">
    <property type="entry name" value="PolyA_RNA-bd"/>
</dbReference>
<comment type="similarity">
    <text evidence="7 8">Belongs to the tRNA nucleotidyltransferase/poly(A) polymerase family.</text>
</comment>
<evidence type="ECO:0000313" key="14">
    <source>
        <dbReference type="Proteomes" id="UP000321832"/>
    </source>
</evidence>
<evidence type="ECO:0000256" key="8">
    <source>
        <dbReference type="RuleBase" id="RU003953"/>
    </source>
</evidence>
<evidence type="ECO:0000256" key="3">
    <source>
        <dbReference type="ARBA" id="ARBA00022741"/>
    </source>
</evidence>
<feature type="active site" evidence="7">
    <location>
        <position position="78"/>
    </location>
</feature>
<sequence>MIKKFIDKLLGKGPKSASGAPLGKRVEVPKEQHGIDLALVDERAIKVVKTLAEAGHEAYIVGGAVRDLLLGLRPKDFDVATSATPEQVKALFRRAFIIGRRFRIVHVVFGRGRDHEVIEVSTFRALIDATATEQVAGNEKTSKGELANKTSVVDASGRVLRDNVWGPQIEDAARRDFTVNAMYYDPQRELVVDYHGGLADAKKKLLRMIGDPATRYREDPVRIIRVVRFAAKLGFEIEPKTRAPIQEMAALLDNVPASRTFDEMIKLLQTGHALASIEQLRKQGLHRGVFPVLDVALDEAQRHDGREKFVQLALADTDRRVNEGKPVAPSFMLACMLWHDVLDRWQKIKAKGEPPFPALQQAIDAAFDARIGDISGRGKLGADMREIWMMQPRFDRRSGRVPYTLIEQPRFRAGFDFLRLRADAGEIDAELAEWWEDFSLGSDEEREALIEQARESEGRRRGASGGAAEPAGDPAKKRRRRRRKPAGAGPAPTTEGAPPASGD</sequence>
<keyword evidence="1 7" id="KW-0507">mRNA processing</keyword>
<keyword evidence="5 7" id="KW-0694">RNA-binding</keyword>
<comment type="catalytic activity">
    <reaction evidence="7">
        <text>RNA(n) + ATP = RNA(n)-3'-adenine ribonucleotide + diphosphate</text>
        <dbReference type="Rhea" id="RHEA:11332"/>
        <dbReference type="Rhea" id="RHEA-COMP:14527"/>
        <dbReference type="Rhea" id="RHEA-COMP:17347"/>
        <dbReference type="ChEBI" id="CHEBI:30616"/>
        <dbReference type="ChEBI" id="CHEBI:33019"/>
        <dbReference type="ChEBI" id="CHEBI:140395"/>
        <dbReference type="ChEBI" id="CHEBI:173115"/>
        <dbReference type="EC" id="2.7.7.19"/>
    </reaction>
</comment>
<dbReference type="CDD" id="cd05398">
    <property type="entry name" value="NT_ClassII-CCAase"/>
    <property type="match status" value="1"/>
</dbReference>
<evidence type="ECO:0000313" key="13">
    <source>
        <dbReference type="EMBL" id="TXC65851.1"/>
    </source>
</evidence>
<dbReference type="InterPro" id="IPR043519">
    <property type="entry name" value="NT_sf"/>
</dbReference>
<evidence type="ECO:0000256" key="6">
    <source>
        <dbReference type="ARBA" id="ARBA00023163"/>
    </source>
</evidence>
<dbReference type="GO" id="GO:0003723">
    <property type="term" value="F:RNA binding"/>
    <property type="evidence" value="ECO:0007669"/>
    <property type="project" value="UniProtKB-UniRule"/>
</dbReference>
<dbReference type="SUPFAM" id="SSF81891">
    <property type="entry name" value="Poly A polymerase C-terminal region-like"/>
    <property type="match status" value="1"/>
</dbReference>
<protein>
    <recommendedName>
        <fullName evidence="7">Poly(A) polymerase I</fullName>
        <shortName evidence="7">PAP I</shortName>
        <ecNumber evidence="7">2.7.7.19</ecNumber>
    </recommendedName>
</protein>
<evidence type="ECO:0000259" key="12">
    <source>
        <dbReference type="Pfam" id="PF12627"/>
    </source>
</evidence>
<feature type="domain" description="tRNA nucleotidyltransferase/poly(A) polymerase RNA and SrmB- binding" evidence="12">
    <location>
        <begin position="234"/>
        <end position="296"/>
    </location>
</feature>
<dbReference type="InterPro" id="IPR010206">
    <property type="entry name" value="PolA_pol_I"/>
</dbReference>
<evidence type="ECO:0000256" key="2">
    <source>
        <dbReference type="ARBA" id="ARBA00022679"/>
    </source>
</evidence>
<dbReference type="PANTHER" id="PTHR43051">
    <property type="entry name" value="POLYNUCLEOTIDE ADENYLYLTRANSFERASE FAMILY PROTEIN"/>
    <property type="match status" value="1"/>
</dbReference>
<evidence type="ECO:0000256" key="4">
    <source>
        <dbReference type="ARBA" id="ARBA00022840"/>
    </source>
</evidence>
<dbReference type="InterPro" id="IPR052191">
    <property type="entry name" value="tRNA_ntf/polyA_polymerase_I"/>
</dbReference>
<evidence type="ECO:0000256" key="5">
    <source>
        <dbReference type="ARBA" id="ARBA00022884"/>
    </source>
</evidence>
<dbReference type="AlphaFoldDB" id="A0A5C6U1N9"/>
<evidence type="ECO:0000259" key="11">
    <source>
        <dbReference type="Pfam" id="PF12626"/>
    </source>
</evidence>